<organism evidence="3 4">
    <name type="scientific">Candidatus Acidianus copahuensis</name>
    <dbReference type="NCBI Taxonomy" id="1160895"/>
    <lineage>
        <taxon>Archaea</taxon>
        <taxon>Thermoproteota</taxon>
        <taxon>Thermoprotei</taxon>
        <taxon>Sulfolobales</taxon>
        <taxon>Sulfolobaceae</taxon>
        <taxon>Acidianus</taxon>
    </lineage>
</organism>
<keyword evidence="4" id="KW-1185">Reference proteome</keyword>
<dbReference type="OrthoDB" id="105697at2157"/>
<protein>
    <submittedName>
        <fullName evidence="3">Universal stress protein UspA</fullName>
    </submittedName>
</protein>
<name>A0A031LLD9_9CREN</name>
<dbReference type="SUPFAM" id="SSF52402">
    <property type="entry name" value="Adenine nucleotide alpha hydrolases-like"/>
    <property type="match status" value="1"/>
</dbReference>
<dbReference type="InterPro" id="IPR006016">
    <property type="entry name" value="UspA"/>
</dbReference>
<feature type="domain" description="UspA" evidence="2">
    <location>
        <begin position="2"/>
        <end position="130"/>
    </location>
</feature>
<dbReference type="AlphaFoldDB" id="A0A031LLD9"/>
<dbReference type="CDD" id="cd00293">
    <property type="entry name" value="USP-like"/>
    <property type="match status" value="1"/>
</dbReference>
<evidence type="ECO:0000313" key="4">
    <source>
        <dbReference type="Proteomes" id="UP000024332"/>
    </source>
</evidence>
<comment type="caution">
    <text evidence="3">The sequence shown here is derived from an EMBL/GenBank/DDBJ whole genome shotgun (WGS) entry which is preliminary data.</text>
</comment>
<dbReference type="EMBL" id="JFZT01000044">
    <property type="protein sequence ID" value="EZQ04872.1"/>
    <property type="molecule type" value="Genomic_DNA"/>
</dbReference>
<comment type="similarity">
    <text evidence="1">Belongs to the universal stress protein A family.</text>
</comment>
<dbReference type="PANTHER" id="PTHR46268:SF6">
    <property type="entry name" value="UNIVERSAL STRESS PROTEIN UP12"/>
    <property type="match status" value="1"/>
</dbReference>
<gene>
    <name evidence="3" type="ORF">CM19_07775</name>
</gene>
<dbReference type="Pfam" id="PF00582">
    <property type="entry name" value="Usp"/>
    <property type="match status" value="1"/>
</dbReference>
<dbReference type="RefSeq" id="WP_048099792.1">
    <property type="nucleotide sequence ID" value="NZ_JFZT01000044.1"/>
</dbReference>
<evidence type="ECO:0000256" key="1">
    <source>
        <dbReference type="ARBA" id="ARBA00008791"/>
    </source>
</evidence>
<sequence length="130" mass="14040">MKVVIAYDGSDYAKKAVLFSMNMLKKDDEIHIVTVVKEAPKSPEQKIIESEDKGKKVLDEIASETTGLPVKTKVLESVDVSDAIVQYCKEIGCELIITGSRGLTGLKKIVMGSVSSSLVSKSDVPVLVVK</sequence>
<dbReference type="InterPro" id="IPR006015">
    <property type="entry name" value="Universal_stress_UspA"/>
</dbReference>
<dbReference type="InterPro" id="IPR014729">
    <property type="entry name" value="Rossmann-like_a/b/a_fold"/>
</dbReference>
<dbReference type="Proteomes" id="UP000024332">
    <property type="component" value="Unassembled WGS sequence"/>
</dbReference>
<reference evidence="3 4" key="1">
    <citation type="submission" date="2014-03" db="EMBL/GenBank/DDBJ databases">
        <title>Draft genome sequence of the novel thermoacidophilic archaea Acidianus copahuensis ALE1 strain, isolated from Copahue volcanic area in Neuquen Argentina.</title>
        <authorList>
            <person name="Urbieta M.S."/>
            <person name="Rascovan N."/>
            <person name="Castro C."/>
            <person name="Revale S."/>
            <person name="Giaveno M.A."/>
            <person name="Vazquez M.P."/>
            <person name="Donati E.R."/>
        </authorList>
    </citation>
    <scope>NUCLEOTIDE SEQUENCE [LARGE SCALE GENOMIC DNA]</scope>
    <source>
        <strain evidence="3 4">ALE1</strain>
    </source>
</reference>
<evidence type="ECO:0000259" key="2">
    <source>
        <dbReference type="Pfam" id="PF00582"/>
    </source>
</evidence>
<dbReference type="STRING" id="1160895.CM19_07775"/>
<evidence type="ECO:0000313" key="3">
    <source>
        <dbReference type="EMBL" id="EZQ04872.1"/>
    </source>
</evidence>
<dbReference type="PRINTS" id="PR01438">
    <property type="entry name" value="UNVRSLSTRESS"/>
</dbReference>
<dbReference type="PANTHER" id="PTHR46268">
    <property type="entry name" value="STRESS RESPONSE PROTEIN NHAX"/>
    <property type="match status" value="1"/>
</dbReference>
<dbReference type="Gene3D" id="3.40.50.620">
    <property type="entry name" value="HUPs"/>
    <property type="match status" value="1"/>
</dbReference>
<accession>A0A031LLD9</accession>
<proteinExistence type="inferred from homology"/>